<dbReference type="InterPro" id="IPR013320">
    <property type="entry name" value="ConA-like_dom_sf"/>
</dbReference>
<dbReference type="SMART" id="SM00560">
    <property type="entry name" value="LamGL"/>
    <property type="match status" value="1"/>
</dbReference>
<dbReference type="Pfam" id="PF13385">
    <property type="entry name" value="Laminin_G_3"/>
    <property type="match status" value="1"/>
</dbReference>
<dbReference type="InterPro" id="IPR001791">
    <property type="entry name" value="Laminin_G"/>
</dbReference>
<evidence type="ECO:0000256" key="5">
    <source>
        <dbReference type="ARBA" id="ARBA00023157"/>
    </source>
</evidence>
<keyword evidence="7" id="KW-0326">Glycosidase</keyword>
<dbReference type="GO" id="GO:0005576">
    <property type="term" value="C:extracellular region"/>
    <property type="evidence" value="ECO:0007669"/>
    <property type="project" value="UniProtKB-SubCell"/>
</dbReference>
<dbReference type="Proteomes" id="UP001213972">
    <property type="component" value="Chromosome"/>
</dbReference>
<dbReference type="GO" id="GO:0000272">
    <property type="term" value="P:polysaccharide catabolic process"/>
    <property type="evidence" value="ECO:0007669"/>
    <property type="project" value="UniProtKB-KW"/>
</dbReference>
<dbReference type="CDD" id="cd00110">
    <property type="entry name" value="LamG"/>
    <property type="match status" value="1"/>
</dbReference>
<keyword evidence="3" id="KW-0964">Secreted</keyword>
<keyword evidence="8" id="KW-0119">Carbohydrate metabolism</keyword>
<dbReference type="SMART" id="SM00060">
    <property type="entry name" value="FN3"/>
    <property type="match status" value="4"/>
</dbReference>
<evidence type="ECO:0000256" key="4">
    <source>
        <dbReference type="ARBA" id="ARBA00022729"/>
    </source>
</evidence>
<dbReference type="InterPro" id="IPR006558">
    <property type="entry name" value="LamG-like"/>
</dbReference>
<dbReference type="InterPro" id="IPR013431">
    <property type="entry name" value="Delta_60_rpt"/>
</dbReference>
<gene>
    <name evidence="11" type="ORF">P0Y48_13150</name>
</gene>
<dbReference type="SUPFAM" id="SSF49899">
    <property type="entry name" value="Concanavalin A-like lectins/glucanases"/>
    <property type="match status" value="1"/>
</dbReference>
<dbReference type="AlphaFoldDB" id="A0AAJ5VZP7"/>
<reference evidence="11" key="1">
    <citation type="submission" date="2023-03" db="EMBL/GenBank/DDBJ databases">
        <title>Andean soil-derived lignocellulolytic bacterial consortium as a source of novel taxa and putative plastic-active enzymes.</title>
        <authorList>
            <person name="Diaz-Garcia L."/>
            <person name="Chuvochina M."/>
            <person name="Feuerriegel G."/>
            <person name="Bunk B."/>
            <person name="Sproer C."/>
            <person name="Streit W.R."/>
            <person name="Rodriguez L.M."/>
            <person name="Overmann J."/>
            <person name="Jimenez D.J."/>
        </authorList>
    </citation>
    <scope>NUCLEOTIDE SEQUENCE</scope>
    <source>
        <strain evidence="11">MAG 4610</strain>
    </source>
</reference>
<feature type="chain" id="PRO_5042579566" evidence="9">
    <location>
        <begin position="25"/>
        <end position="1251"/>
    </location>
</feature>
<evidence type="ECO:0000256" key="2">
    <source>
        <dbReference type="ARBA" id="ARBA00004613"/>
    </source>
</evidence>
<dbReference type="Gene3D" id="2.60.120.200">
    <property type="match status" value="1"/>
</dbReference>
<dbReference type="EMBL" id="CP119321">
    <property type="protein sequence ID" value="WEK13391.1"/>
    <property type="molecule type" value="Genomic_DNA"/>
</dbReference>
<dbReference type="NCBIfam" id="NF033679">
    <property type="entry name" value="DNRLRE_dom"/>
    <property type="match status" value="1"/>
</dbReference>
<feature type="domain" description="Fibronectin type-III" evidence="10">
    <location>
        <begin position="429"/>
        <end position="528"/>
    </location>
</feature>
<dbReference type="SUPFAM" id="SSF49265">
    <property type="entry name" value="Fibronectin type III"/>
    <property type="match status" value="2"/>
</dbReference>
<evidence type="ECO:0000256" key="6">
    <source>
        <dbReference type="ARBA" id="ARBA00023273"/>
    </source>
</evidence>
<dbReference type="SUPFAM" id="SSF50965">
    <property type="entry name" value="Galactose oxidase, central domain"/>
    <property type="match status" value="1"/>
</dbReference>
<evidence type="ECO:0000256" key="9">
    <source>
        <dbReference type="SAM" id="SignalP"/>
    </source>
</evidence>
<dbReference type="Gene3D" id="2.60.40.10">
    <property type="entry name" value="Immunoglobulins"/>
    <property type="match status" value="4"/>
</dbReference>
<keyword evidence="6" id="KW-0966">Cell projection</keyword>
<sequence>MRSRLVIGAAIVAVIAGGLSAVGAPDNASALTAGLPVSADDLPTWQTNAQVFGLASSNGRVVAGGAFTELRPGAGQSGAVQSLTGVAILDAATGQPDACQLPATLASGTATVYAVAAAPDGNTVFVGGNFSKIGGVSRSRLAEIDLRTCRVTSFNPAAISSTVLSLAVTNDNVYIGGAFQTVGGQPHRSFAKLTRTGAVDNTWTANAYGATSTSYSQTVEPNKNARGTAIALSPTGDRVVIGGDFFTVNGQTSHSFAVVSASTGAVVRAWPASTVGNTSRTKALVSDGTRFYVGNEGFNGFDGSLAYNWSDYSQYWRDSCAGATQAMLLHEGLLYEAHHHHDCSGQGMFPDGRRTYLSVSRADDTMQQHLGWLPELNDGTGEALGPRAFAMAPSASGDKYLWVGGEFTRVNGEAQQGLTRFGSTDTGNPPTPTIAVRALTPGTVQVNIRGVVDPDDSDLTYAVYKGTNTTTPIWTGVAKSQHWYRNQVTFVDTDVTPGQTYSYRARVIDAAGNRSGITASASVTASGAGSAYASTVLADAPRLYWRYDDTANAQWVVDSAGQTVQGLNGLAQNGVLREAAGALAGDSSLSATFNESSPAPQYIWNDVIATGPTTYSIETWLRTTSTTGGALVNYGSTNGRPRSDDGTDRVSSTVDRVLYMESGSGFVRFGIRNPNNSTTTLRSSRQLNDGQWHHVVATQSSAGMRLYIDGVLQAQNSTTANGTYYGTWHAGGDNLIGYQNTSSTQAGRYFNGQLDETAVYYSALAAGRVTAHYAAGTGTGGDTTPPSVPGSVTATVTGSTVDVAWAAAVDNVAVSGYEVHRGTTATFTPSAATLRGPATGTTFADTSVPVGTWFYRVVARDAAGNTSTPSTAATATVVPPDTTAPTAPTDVTATVENGDDVAVSWTAATDAIGVTAYAVHRGTTADFAPSASTLLADDVTGTQYTQSDAGVGTWFYRVLARDAAGNWSAASDAASATIDPDTTAPTVPTGLAAVVQGGNDVALSWDASTDAGGVAGYDVHRGSTPDFSVDASSLIATVTARSYTDTARPVGTWYYRVTATDTVGNTSAPSGAANATIAPAVTTQTVVADADTMVAAVNPGGLYGTSTQISSRFDTAIESYLRFPLPAAPAGTVLTGVTLSVRTSSDPTAGSAAAHELRLLDATWDEATVTWNTRPTTGIGSAVLGQLTGATAVNTAYTVTLDPAELASRAGSAVTLRLSGVTGTDNVRLWSREATTASYRPSLTLTYTAVP</sequence>
<evidence type="ECO:0000259" key="10">
    <source>
        <dbReference type="PROSITE" id="PS50853"/>
    </source>
</evidence>
<dbReference type="InterPro" id="IPR003961">
    <property type="entry name" value="FN3_dom"/>
</dbReference>
<dbReference type="Pfam" id="PF24517">
    <property type="entry name" value="CBM96"/>
    <property type="match status" value="1"/>
</dbReference>
<evidence type="ECO:0000313" key="11">
    <source>
        <dbReference type="EMBL" id="WEK13391.1"/>
    </source>
</evidence>
<feature type="signal peptide" evidence="9">
    <location>
        <begin position="1"/>
        <end position="24"/>
    </location>
</feature>
<keyword evidence="4 9" id="KW-0732">Signal</keyword>
<dbReference type="InterPro" id="IPR055372">
    <property type="entry name" value="CBM96"/>
</dbReference>
<protein>
    <submittedName>
        <fullName evidence="11">DNRLRE domain-containing protein</fullName>
    </submittedName>
</protein>
<dbReference type="PROSITE" id="PS50853">
    <property type="entry name" value="FN3"/>
    <property type="match status" value="2"/>
</dbReference>
<evidence type="ECO:0000256" key="7">
    <source>
        <dbReference type="ARBA" id="ARBA00023295"/>
    </source>
</evidence>
<evidence type="ECO:0000256" key="8">
    <source>
        <dbReference type="ARBA" id="ARBA00023326"/>
    </source>
</evidence>
<evidence type="ECO:0000313" key="12">
    <source>
        <dbReference type="Proteomes" id="UP001213972"/>
    </source>
</evidence>
<dbReference type="GO" id="GO:0016798">
    <property type="term" value="F:hydrolase activity, acting on glycosyl bonds"/>
    <property type="evidence" value="ECO:0007669"/>
    <property type="project" value="UniProtKB-KW"/>
</dbReference>
<keyword evidence="5" id="KW-1015">Disulfide bond</keyword>
<organism evidence="11 12">
    <name type="scientific">Candidatus Microbacterium phytovorans</name>
    <dbReference type="NCBI Taxonomy" id="3121374"/>
    <lineage>
        <taxon>Bacteria</taxon>
        <taxon>Bacillati</taxon>
        <taxon>Actinomycetota</taxon>
        <taxon>Actinomycetes</taxon>
        <taxon>Micrococcales</taxon>
        <taxon>Microbacteriaceae</taxon>
        <taxon>Microbacterium</taxon>
    </lineage>
</organism>
<dbReference type="InterPro" id="IPR011043">
    <property type="entry name" value="Gal_Oxase/kelch_b-propeller"/>
</dbReference>
<dbReference type="GO" id="GO:0042995">
    <property type="term" value="C:cell projection"/>
    <property type="evidence" value="ECO:0007669"/>
    <property type="project" value="UniProtKB-SubCell"/>
</dbReference>
<dbReference type="Pfam" id="PF17164">
    <property type="entry name" value="DUF5122"/>
    <property type="match status" value="1"/>
</dbReference>
<comment type="subcellular location">
    <subcellularLocation>
        <location evidence="1">Cell projection</location>
    </subcellularLocation>
    <subcellularLocation>
        <location evidence="2">Secreted</location>
    </subcellularLocation>
</comment>
<keyword evidence="7" id="KW-0378">Hydrolase</keyword>
<feature type="domain" description="Fibronectin type-III" evidence="10">
    <location>
        <begin position="785"/>
        <end position="881"/>
    </location>
</feature>
<keyword evidence="8" id="KW-0624">Polysaccharide degradation</keyword>
<evidence type="ECO:0000256" key="1">
    <source>
        <dbReference type="ARBA" id="ARBA00004316"/>
    </source>
</evidence>
<name>A0AAJ5VZP7_9MICO</name>
<evidence type="ECO:0000256" key="3">
    <source>
        <dbReference type="ARBA" id="ARBA00022525"/>
    </source>
</evidence>
<dbReference type="InterPro" id="IPR036116">
    <property type="entry name" value="FN3_sf"/>
</dbReference>
<accession>A0AAJ5VZP7</accession>
<proteinExistence type="predicted"/>
<dbReference type="InterPro" id="IPR013783">
    <property type="entry name" value="Ig-like_fold"/>
</dbReference>